<evidence type="ECO:0000256" key="2">
    <source>
        <dbReference type="ARBA" id="ARBA00037999"/>
    </source>
</evidence>
<evidence type="ECO:0000256" key="3">
    <source>
        <dbReference type="PIRSR" id="PIRSR000390-1"/>
    </source>
</evidence>
<keyword evidence="6" id="KW-0032">Aminotransferase</keyword>
<dbReference type="EMBL" id="CP043538">
    <property type="protein sequence ID" value="QGY01257.1"/>
    <property type="molecule type" value="Genomic_DNA"/>
</dbReference>
<dbReference type="InterPro" id="IPR000653">
    <property type="entry name" value="DegT/StrS_aminotransferase"/>
</dbReference>
<evidence type="ECO:0000313" key="6">
    <source>
        <dbReference type="EMBL" id="QGY01257.1"/>
    </source>
</evidence>
<dbReference type="PANTHER" id="PTHR30244:SF9">
    <property type="entry name" value="PROTEIN RV3402C"/>
    <property type="match status" value="1"/>
</dbReference>
<dbReference type="Pfam" id="PF01041">
    <property type="entry name" value="DegT_DnrJ_EryC1"/>
    <property type="match status" value="1"/>
</dbReference>
<dbReference type="RefSeq" id="WP_010685056.1">
    <property type="nucleotide sequence ID" value="NZ_CP043538.1"/>
</dbReference>
<dbReference type="GO" id="GO:0000271">
    <property type="term" value="P:polysaccharide biosynthetic process"/>
    <property type="evidence" value="ECO:0007669"/>
    <property type="project" value="TreeGrafter"/>
</dbReference>
<dbReference type="CDD" id="cd00616">
    <property type="entry name" value="AHBA_syn"/>
    <property type="match status" value="1"/>
</dbReference>
<feature type="active site" description="Proton acceptor" evidence="3">
    <location>
        <position position="191"/>
    </location>
</feature>
<gene>
    <name evidence="6" type="ORF">MMSR116_04570</name>
</gene>
<name>A0A6B9FEQ2_9HYPH</name>
<keyword evidence="1 4" id="KW-0663">Pyridoxal phosphate</keyword>
<organism evidence="6 7">
    <name type="scientific">Methylobacterium mesophilicum SR1.6/6</name>
    <dbReference type="NCBI Taxonomy" id="908290"/>
    <lineage>
        <taxon>Bacteria</taxon>
        <taxon>Pseudomonadati</taxon>
        <taxon>Pseudomonadota</taxon>
        <taxon>Alphaproteobacteria</taxon>
        <taxon>Hyphomicrobiales</taxon>
        <taxon>Methylobacteriaceae</taxon>
        <taxon>Methylobacterium</taxon>
    </lineage>
</organism>
<dbReference type="Proteomes" id="UP000012488">
    <property type="component" value="Chromosome"/>
</dbReference>
<keyword evidence="6" id="KW-0808">Transferase</keyword>
<accession>A0A6B9FEQ2</accession>
<sequence length="388" mass="42780">MSAEPRSFEQPIYVTRPMLPELAVFTKHLEAIWQCAILSNGGPQHVELEKRLHAHLGDGHIALFNNGTNALMTAVKAFDLSGEVITTPFTFAATPHVLAWHGIRPVFADIEEHSMTLDPARIEAAITERTTGILAVHVYGNPCDVEAIERIARKHCLKVLYDGAHAFGTRVNGRPVASYGDATMFSFHATKLFHTAEGGAVVTNDGDVKRRMELLKNFGIADEVTVKAVGINSKMNEIQAAMGLCLVDAIATEKAKRLDLAHVYRDHLGGVPGITVSRPLDLDTDSLQYYCLRIDRAVAGVSRDEVYDRLKHYNVFARRYFYPLCSQYEPYRLFPDSASDNLPVANRVGNQVLCLPFYGELGTANAERICQILRHIVMDGAVGAVHAA</sequence>
<dbReference type="PANTHER" id="PTHR30244">
    <property type="entry name" value="TRANSAMINASE"/>
    <property type="match status" value="1"/>
</dbReference>
<evidence type="ECO:0000256" key="5">
    <source>
        <dbReference type="RuleBase" id="RU004508"/>
    </source>
</evidence>
<dbReference type="Gene3D" id="3.90.1150.10">
    <property type="entry name" value="Aspartate Aminotransferase, domain 1"/>
    <property type="match status" value="1"/>
</dbReference>
<reference evidence="6 7" key="2">
    <citation type="journal article" date="2013" name="Genome Announc.">
        <title>Draft Genome Sequence of Methylobacterium mesophilicum Strain SR1.6/6, Isolated from Citrus sinensis.</title>
        <authorList>
            <person name="Marinho Almeida D."/>
            <person name="Dini-Andreote F."/>
            <person name="Camargo Neves A.A."/>
            <person name="Juca Ramos R.T."/>
            <person name="Andreote F.D."/>
            <person name="Carneiro A.R."/>
            <person name="Oliveira de Souza Lima A."/>
            <person name="Caracciolo Gomes de Sa P.H."/>
            <person name="Ribeiro Barbosa M.S."/>
            <person name="Araujo W.L."/>
            <person name="Silva A."/>
        </authorList>
    </citation>
    <scope>NUCLEOTIDE SEQUENCE [LARGE SCALE GENOMIC DNA]</scope>
    <source>
        <strain evidence="6 7">SR1.6/6</strain>
    </source>
</reference>
<dbReference type="AlphaFoldDB" id="A0A6B9FEQ2"/>
<evidence type="ECO:0000256" key="4">
    <source>
        <dbReference type="PIRSR" id="PIRSR000390-2"/>
    </source>
</evidence>
<reference evidence="6 7" key="1">
    <citation type="journal article" date="2012" name="Genet. Mol. Biol.">
        <title>Analysis of 16S rRNA and mxaF genes revealing insights into Methylobacterium niche-specific plant association.</title>
        <authorList>
            <person name="Dourado M.N."/>
            <person name="Andreote F.D."/>
            <person name="Dini-Andreote F."/>
            <person name="Conti R."/>
            <person name="Araujo J.M."/>
            <person name="Araujo W.L."/>
        </authorList>
    </citation>
    <scope>NUCLEOTIDE SEQUENCE [LARGE SCALE GENOMIC DNA]</scope>
    <source>
        <strain evidence="6 7">SR1.6/6</strain>
    </source>
</reference>
<evidence type="ECO:0000256" key="1">
    <source>
        <dbReference type="ARBA" id="ARBA00022898"/>
    </source>
</evidence>
<dbReference type="InterPro" id="IPR015422">
    <property type="entry name" value="PyrdxlP-dep_Trfase_small"/>
</dbReference>
<dbReference type="Gene3D" id="3.40.640.10">
    <property type="entry name" value="Type I PLP-dependent aspartate aminotransferase-like (Major domain)"/>
    <property type="match status" value="1"/>
</dbReference>
<dbReference type="GO" id="GO:0030170">
    <property type="term" value="F:pyridoxal phosphate binding"/>
    <property type="evidence" value="ECO:0007669"/>
    <property type="project" value="TreeGrafter"/>
</dbReference>
<dbReference type="OrthoDB" id="9768668at2"/>
<dbReference type="PIRSF" id="PIRSF000390">
    <property type="entry name" value="PLP_StrS"/>
    <property type="match status" value="1"/>
</dbReference>
<dbReference type="GO" id="GO:0008483">
    <property type="term" value="F:transaminase activity"/>
    <property type="evidence" value="ECO:0007669"/>
    <property type="project" value="UniProtKB-KW"/>
</dbReference>
<comment type="similarity">
    <text evidence="2 5">Belongs to the DegT/DnrJ/EryC1 family.</text>
</comment>
<dbReference type="SUPFAM" id="SSF53383">
    <property type="entry name" value="PLP-dependent transferases"/>
    <property type="match status" value="1"/>
</dbReference>
<proteinExistence type="inferred from homology"/>
<dbReference type="InterPro" id="IPR015421">
    <property type="entry name" value="PyrdxlP-dep_Trfase_major"/>
</dbReference>
<feature type="modified residue" description="N6-(pyridoxal phosphate)lysine" evidence="4">
    <location>
        <position position="191"/>
    </location>
</feature>
<dbReference type="InterPro" id="IPR015424">
    <property type="entry name" value="PyrdxlP-dep_Trfase"/>
</dbReference>
<dbReference type="KEGG" id="mmes:MMSR116_04570"/>
<protein>
    <submittedName>
        <fullName evidence="6">DegT/DnrJ/EryC1/StrS family aminotransferase</fullName>
    </submittedName>
</protein>
<evidence type="ECO:0000313" key="7">
    <source>
        <dbReference type="Proteomes" id="UP000012488"/>
    </source>
</evidence>